<dbReference type="AlphaFoldDB" id="A0A5H2XFT2"/>
<feature type="non-terminal residue" evidence="4">
    <location>
        <position position="759"/>
    </location>
</feature>
<dbReference type="InterPro" id="IPR025724">
    <property type="entry name" value="GAG-pre-integrase_dom"/>
</dbReference>
<proteinExistence type="predicted"/>
<dbReference type="Pfam" id="PF14223">
    <property type="entry name" value="Retrotran_gag_2"/>
    <property type="match status" value="1"/>
</dbReference>
<dbReference type="EMBL" id="AP020372">
    <property type="protein sequence ID" value="BBN67288.1"/>
    <property type="molecule type" value="Genomic_DNA"/>
</dbReference>
<evidence type="ECO:0000259" key="3">
    <source>
        <dbReference type="Pfam" id="PF22936"/>
    </source>
</evidence>
<dbReference type="PANTHER" id="PTHR47592">
    <property type="entry name" value="PBF68 PROTEIN"/>
    <property type="match status" value="1"/>
</dbReference>
<organism evidence="4">
    <name type="scientific">Prunus dulcis</name>
    <name type="common">Almond</name>
    <name type="synonym">Amygdalus dulcis</name>
    <dbReference type="NCBI Taxonomy" id="3755"/>
    <lineage>
        <taxon>Eukaryota</taxon>
        <taxon>Viridiplantae</taxon>
        <taxon>Streptophyta</taxon>
        <taxon>Embryophyta</taxon>
        <taxon>Tracheophyta</taxon>
        <taxon>Spermatophyta</taxon>
        <taxon>Magnoliopsida</taxon>
        <taxon>eudicotyledons</taxon>
        <taxon>Gunneridae</taxon>
        <taxon>Pentapetalae</taxon>
        <taxon>rosids</taxon>
        <taxon>fabids</taxon>
        <taxon>Rosales</taxon>
        <taxon>Rosaceae</taxon>
        <taxon>Amygdaloideae</taxon>
        <taxon>Amygdaleae</taxon>
        <taxon>Prunus</taxon>
    </lineage>
</organism>
<feature type="region of interest" description="Disordered" evidence="1">
    <location>
        <begin position="413"/>
        <end position="467"/>
    </location>
</feature>
<dbReference type="InterPro" id="IPR054722">
    <property type="entry name" value="PolX-like_BBD"/>
</dbReference>
<reference evidence="4" key="1">
    <citation type="journal article" date="2019" name="Science">
        <title>Mutation of a bHLH transcription factor allowed almond domestication.</title>
        <authorList>
            <person name="Sanchez-Perez R."/>
            <person name="Pavan S."/>
            <person name="Mazzeo R."/>
            <person name="Moldovan C."/>
            <person name="Aiese Cigliano R."/>
            <person name="Del Cueto J."/>
            <person name="Ricciardi F."/>
            <person name="Lotti C."/>
            <person name="Ricciardi L."/>
            <person name="Dicenta F."/>
            <person name="Lopez-Marques R.L."/>
            <person name="Lindberg Moller B."/>
        </authorList>
    </citation>
    <scope>NUCLEOTIDE SEQUENCE</scope>
</reference>
<feature type="compositionally biased region" description="Basic and acidic residues" evidence="1">
    <location>
        <begin position="413"/>
        <end position="426"/>
    </location>
</feature>
<dbReference type="Pfam" id="PF22936">
    <property type="entry name" value="Pol_BBD"/>
    <property type="match status" value="1"/>
</dbReference>
<name>A0A5H2XFT2_PRUDU</name>
<evidence type="ECO:0000259" key="2">
    <source>
        <dbReference type="Pfam" id="PF13976"/>
    </source>
</evidence>
<sequence>MGKNTSFSFILEQDDCNFMCYCNFPRSLVLIHSIHRWEKKCLGMDKMLRDVALILRSVTDITFLVDIGYTIYEGMKKAYTDINEGDEIIPFAKNLARELEWCSLVTDLLSVFPMPQLLVVKVFSKMRGWGYLERRKVLNSFLLSQFLEPYGTSFPFNERSCWYWAYRKHPYHEGCMSTFYCDDHITSTTVIAFLNESCGTDVPDNTKPLFDYGIFLDSLEIDFVASLLFIGIEMDSVETNNVKPGKFNGTNFKRWQRQLKYWLTVLGLVSALEDQTTPDKTTETTSKTKEKMTKEELEYHCHNRILNTKNAKTLWDELEAEYGIEDAGIDRFTISNFNNYMMVENKTVSEQIHEYQDFLRKIELKGTKFSEEFKVSCLIDKLPPSWLNFAKTLRHKQGVLTLTQVLNSLRIEEKHKSSNKPKEEKTNVNLVETSNNRNRFQSGRKSFKRTNRNSQPNHNQFNRNQNRSIIDPITIPMAIGINHASFVEEQIIGPKTVITRRPSPTSPSLSGTKDKVVLKPNDWWLDSGANVHVCFDKRFFKNYQNSSGGSVTLGNDTVAQVRGIGEVELKMTSGKTLTLKDVRHVPAVRRNLISGSSLVKQGYKIVMESNRIVITRNDVFIGKGYIIKFLLKFLNVESCNVWHGRLGHVSLSKIKTLMDLELIPKSNIDLKHKCEVCVQAKQTRNSFKPVERNTQILELIHSDVCDSNRSPTRGGNKYFVTFIDDFSRITLKDNEKTPYELWKRRSPNLRILKVWGCLA</sequence>
<accession>A0A5H2XFT2</accession>
<gene>
    <name evidence="4" type="ORF">Prudu_35S000400</name>
</gene>
<evidence type="ECO:0000313" key="4">
    <source>
        <dbReference type="EMBL" id="BBN67288.1"/>
    </source>
</evidence>
<feature type="compositionally biased region" description="Polar residues" evidence="1">
    <location>
        <begin position="452"/>
        <end position="467"/>
    </location>
</feature>
<feature type="domain" description="Retrovirus-related Pol polyprotein from transposon TNT 1-94-like beta-barrel" evidence="3">
    <location>
        <begin position="523"/>
        <end position="603"/>
    </location>
</feature>
<evidence type="ECO:0000256" key="1">
    <source>
        <dbReference type="SAM" id="MobiDB-lite"/>
    </source>
</evidence>
<dbReference type="Pfam" id="PF13976">
    <property type="entry name" value="gag_pre-integrs"/>
    <property type="match status" value="1"/>
</dbReference>
<dbReference type="PANTHER" id="PTHR47592:SF27">
    <property type="entry name" value="OS08G0421700 PROTEIN"/>
    <property type="match status" value="1"/>
</dbReference>
<protein>
    <submittedName>
        <fullName evidence="4">Uncharacterized protein</fullName>
    </submittedName>
</protein>
<feature type="compositionally biased region" description="Polar residues" evidence="1">
    <location>
        <begin position="427"/>
        <end position="444"/>
    </location>
</feature>
<feature type="domain" description="GAG-pre-integrase" evidence="2">
    <location>
        <begin position="636"/>
        <end position="682"/>
    </location>
</feature>